<keyword evidence="4" id="KW-0805">Transcription regulation</keyword>
<evidence type="ECO:0000256" key="1">
    <source>
        <dbReference type="ARBA" id="ARBA00022723"/>
    </source>
</evidence>
<evidence type="ECO:0000256" key="8">
    <source>
        <dbReference type="ARBA" id="ARBA00023242"/>
    </source>
</evidence>
<evidence type="ECO:0000256" key="4">
    <source>
        <dbReference type="ARBA" id="ARBA00023015"/>
    </source>
</evidence>
<proteinExistence type="predicted"/>
<reference evidence="10" key="1">
    <citation type="journal article" date="2010" name="Science">
        <title>Plasticity of animal genome architecture unmasked by rapid evolution of a pelagic tunicate.</title>
        <authorList>
            <person name="Denoeud F."/>
            <person name="Henriet S."/>
            <person name="Mungpakdee S."/>
            <person name="Aury J.M."/>
            <person name="Da Silva C."/>
            <person name="Brinkmann H."/>
            <person name="Mikhaleva J."/>
            <person name="Olsen L.C."/>
            <person name="Jubin C."/>
            <person name="Canestro C."/>
            <person name="Bouquet J.M."/>
            <person name="Danks G."/>
            <person name="Poulain J."/>
            <person name="Campsteijn C."/>
            <person name="Adamski M."/>
            <person name="Cross I."/>
            <person name="Yadetie F."/>
            <person name="Muffato M."/>
            <person name="Louis A."/>
            <person name="Butcher S."/>
            <person name="Tsagkogeorga G."/>
            <person name="Konrad A."/>
            <person name="Singh S."/>
            <person name="Jensen M.F."/>
            <person name="Cong E.H."/>
            <person name="Eikeseth-Otteraa H."/>
            <person name="Noel B."/>
            <person name="Anthouard V."/>
            <person name="Porcel B.M."/>
            <person name="Kachouri-Lafond R."/>
            <person name="Nishino A."/>
            <person name="Ugolini M."/>
            <person name="Chourrout P."/>
            <person name="Nishida H."/>
            <person name="Aasland R."/>
            <person name="Huzurbazar S."/>
            <person name="Westhof E."/>
            <person name="Delsuc F."/>
            <person name="Lehrach H."/>
            <person name="Reinhardt R."/>
            <person name="Weissenbach J."/>
            <person name="Roy S.W."/>
            <person name="Artiguenave F."/>
            <person name="Postlethwait J.H."/>
            <person name="Manak J.R."/>
            <person name="Thompson E.M."/>
            <person name="Jaillon O."/>
            <person name="Du Pasquier L."/>
            <person name="Boudinot P."/>
            <person name="Liberles D.A."/>
            <person name="Volff J.N."/>
            <person name="Philippe H."/>
            <person name="Lenhard B."/>
            <person name="Roest Crollius H."/>
            <person name="Wincker P."/>
            <person name="Chourrout D."/>
        </authorList>
    </citation>
    <scope>NUCLEOTIDE SEQUENCE [LARGE SCALE GENOMIC DNA]</scope>
</reference>
<feature type="domain" description="Nuclear receptor" evidence="9">
    <location>
        <begin position="107"/>
        <end position="131"/>
    </location>
</feature>
<evidence type="ECO:0000256" key="7">
    <source>
        <dbReference type="ARBA" id="ARBA00023170"/>
    </source>
</evidence>
<dbReference type="Proteomes" id="UP000011014">
    <property type="component" value="Unassembled WGS sequence"/>
</dbReference>
<dbReference type="GO" id="GO:0043565">
    <property type="term" value="F:sequence-specific DNA binding"/>
    <property type="evidence" value="ECO:0007669"/>
    <property type="project" value="InterPro"/>
</dbReference>
<dbReference type="EMBL" id="FN655427">
    <property type="protein sequence ID" value="CBY39108.1"/>
    <property type="molecule type" value="Genomic_DNA"/>
</dbReference>
<sequence>MSFLQLTPRQQEILNLPEEFNGDFSLDDIFGESVNSDYHEQISSDSSSPQSIFDPAFFPEISNNSPENTDCNGNLKILVQDRQTVQASSRVKRIRKSVSKYDGLKMICQICDGKANGMHFNVLTCEGCKSLLPYPKSITLTHKKGFFDDQFDTKRPTNADLRRIAKYMSTKNGSVVIAV</sequence>
<organism evidence="10">
    <name type="scientific">Oikopleura dioica</name>
    <name type="common">Tunicate</name>
    <dbReference type="NCBI Taxonomy" id="34765"/>
    <lineage>
        <taxon>Eukaryota</taxon>
        <taxon>Metazoa</taxon>
        <taxon>Chordata</taxon>
        <taxon>Tunicata</taxon>
        <taxon>Appendicularia</taxon>
        <taxon>Copelata</taxon>
        <taxon>Oikopleuridae</taxon>
        <taxon>Oikopleura</taxon>
    </lineage>
</organism>
<evidence type="ECO:0000256" key="6">
    <source>
        <dbReference type="ARBA" id="ARBA00023163"/>
    </source>
</evidence>
<dbReference type="Gene3D" id="3.30.50.10">
    <property type="entry name" value="Erythroid Transcription Factor GATA-1, subunit A"/>
    <property type="match status" value="1"/>
</dbReference>
<dbReference type="InterPro" id="IPR001628">
    <property type="entry name" value="Znf_hrmn_rcpt"/>
</dbReference>
<keyword evidence="7" id="KW-0675">Receptor</keyword>
<name>E4YUG9_OIKDI</name>
<keyword evidence="5" id="KW-0238">DNA-binding</keyword>
<dbReference type="AlphaFoldDB" id="E4YUG9"/>
<dbReference type="Pfam" id="PF00105">
    <property type="entry name" value="zf-C4"/>
    <property type="match status" value="1"/>
</dbReference>
<keyword evidence="1" id="KW-0479">Metal-binding</keyword>
<accession>E4YUG9</accession>
<evidence type="ECO:0000259" key="9">
    <source>
        <dbReference type="Pfam" id="PF00105"/>
    </source>
</evidence>
<dbReference type="SUPFAM" id="SSF57716">
    <property type="entry name" value="Glucocorticoid receptor-like (DNA-binding domain)"/>
    <property type="match status" value="1"/>
</dbReference>
<dbReference type="GO" id="GO:0008270">
    <property type="term" value="F:zinc ion binding"/>
    <property type="evidence" value="ECO:0007669"/>
    <property type="project" value="UniProtKB-KW"/>
</dbReference>
<keyword evidence="8" id="KW-0539">Nucleus</keyword>
<evidence type="ECO:0000313" key="10">
    <source>
        <dbReference type="EMBL" id="CBY39108.1"/>
    </source>
</evidence>
<dbReference type="InterPro" id="IPR013088">
    <property type="entry name" value="Znf_NHR/GATA"/>
</dbReference>
<keyword evidence="3" id="KW-0862">Zinc</keyword>
<protein>
    <recommendedName>
        <fullName evidence="9">Nuclear receptor domain-containing protein</fullName>
    </recommendedName>
</protein>
<evidence type="ECO:0000256" key="3">
    <source>
        <dbReference type="ARBA" id="ARBA00022833"/>
    </source>
</evidence>
<keyword evidence="2" id="KW-0863">Zinc-finger</keyword>
<keyword evidence="6" id="KW-0804">Transcription</keyword>
<evidence type="ECO:0000256" key="2">
    <source>
        <dbReference type="ARBA" id="ARBA00022771"/>
    </source>
</evidence>
<dbReference type="GO" id="GO:0003700">
    <property type="term" value="F:DNA-binding transcription factor activity"/>
    <property type="evidence" value="ECO:0007669"/>
    <property type="project" value="InterPro"/>
</dbReference>
<gene>
    <name evidence="10" type="ORF">GSOID_T00019652001</name>
</gene>
<evidence type="ECO:0000256" key="5">
    <source>
        <dbReference type="ARBA" id="ARBA00023125"/>
    </source>
</evidence>